<proteinExistence type="predicted"/>
<dbReference type="AlphaFoldDB" id="A0AAN9QHK4"/>
<evidence type="ECO:0000313" key="3">
    <source>
        <dbReference type="Proteomes" id="UP001367508"/>
    </source>
</evidence>
<evidence type="ECO:0000313" key="2">
    <source>
        <dbReference type="EMBL" id="KAK7337760.1"/>
    </source>
</evidence>
<sequence length="142" mass="15630">MGIQSPQLILPSSLQDIRRPNRTFRGAATPSTSQDVARPTTLVPPDSSHHSLSTSTPNAWCSLPLELKFLLTPSPLILSSLWAHPSYLVKFAGSHVSIPLVKVCSCVSLVDASSGCFPWWPTYCWSRLPSLQELRVSYLQNV</sequence>
<protein>
    <submittedName>
        <fullName evidence="2">Uncharacterized protein</fullName>
    </submittedName>
</protein>
<feature type="region of interest" description="Disordered" evidence="1">
    <location>
        <begin position="23"/>
        <end position="55"/>
    </location>
</feature>
<dbReference type="Proteomes" id="UP001367508">
    <property type="component" value="Unassembled WGS sequence"/>
</dbReference>
<comment type="caution">
    <text evidence="2">The sequence shown here is derived from an EMBL/GenBank/DDBJ whole genome shotgun (WGS) entry which is preliminary data.</text>
</comment>
<dbReference type="EMBL" id="JAYMYQ010000004">
    <property type="protein sequence ID" value="KAK7337760.1"/>
    <property type="molecule type" value="Genomic_DNA"/>
</dbReference>
<gene>
    <name evidence="2" type="ORF">VNO77_18347</name>
</gene>
<accession>A0AAN9QHK4</accession>
<evidence type="ECO:0000256" key="1">
    <source>
        <dbReference type="SAM" id="MobiDB-lite"/>
    </source>
</evidence>
<name>A0AAN9QHK4_CANGL</name>
<reference evidence="2 3" key="1">
    <citation type="submission" date="2024-01" db="EMBL/GenBank/DDBJ databases">
        <title>The genomes of 5 underutilized Papilionoideae crops provide insights into root nodulation and disease resistanc.</title>
        <authorList>
            <person name="Jiang F."/>
        </authorList>
    </citation>
    <scope>NUCLEOTIDE SEQUENCE [LARGE SCALE GENOMIC DNA]</scope>
    <source>
        <strain evidence="2">LVBAO_FW01</strain>
        <tissue evidence="2">Leaves</tissue>
    </source>
</reference>
<keyword evidence="3" id="KW-1185">Reference proteome</keyword>
<organism evidence="2 3">
    <name type="scientific">Canavalia gladiata</name>
    <name type="common">Sword bean</name>
    <name type="synonym">Dolichos gladiatus</name>
    <dbReference type="NCBI Taxonomy" id="3824"/>
    <lineage>
        <taxon>Eukaryota</taxon>
        <taxon>Viridiplantae</taxon>
        <taxon>Streptophyta</taxon>
        <taxon>Embryophyta</taxon>
        <taxon>Tracheophyta</taxon>
        <taxon>Spermatophyta</taxon>
        <taxon>Magnoliopsida</taxon>
        <taxon>eudicotyledons</taxon>
        <taxon>Gunneridae</taxon>
        <taxon>Pentapetalae</taxon>
        <taxon>rosids</taxon>
        <taxon>fabids</taxon>
        <taxon>Fabales</taxon>
        <taxon>Fabaceae</taxon>
        <taxon>Papilionoideae</taxon>
        <taxon>50 kb inversion clade</taxon>
        <taxon>NPAAA clade</taxon>
        <taxon>indigoferoid/millettioid clade</taxon>
        <taxon>Phaseoleae</taxon>
        <taxon>Canavalia</taxon>
    </lineage>
</organism>